<protein>
    <submittedName>
        <fullName evidence="1">Uncharacterized protein</fullName>
    </submittedName>
</protein>
<evidence type="ECO:0000313" key="2">
    <source>
        <dbReference type="Proteomes" id="UP000541444"/>
    </source>
</evidence>
<name>A0A7J7LC88_9MAGN</name>
<organism evidence="1 2">
    <name type="scientific">Kingdonia uniflora</name>
    <dbReference type="NCBI Taxonomy" id="39325"/>
    <lineage>
        <taxon>Eukaryota</taxon>
        <taxon>Viridiplantae</taxon>
        <taxon>Streptophyta</taxon>
        <taxon>Embryophyta</taxon>
        <taxon>Tracheophyta</taxon>
        <taxon>Spermatophyta</taxon>
        <taxon>Magnoliopsida</taxon>
        <taxon>Ranunculales</taxon>
        <taxon>Circaeasteraceae</taxon>
        <taxon>Kingdonia</taxon>
    </lineage>
</organism>
<gene>
    <name evidence="1" type="ORF">GIB67_028978</name>
</gene>
<proteinExistence type="predicted"/>
<sequence>MDHEVCLEDNRVEKEDNGDEGVFVAGTSTFIITDDLQIMPMFIVASLTVMKNLDVMDKKALEEIIFDVSLEQITALLRIYLLSKRPLTYLLVLKKLYHPDLVCFQRRYPIQTLRLEVISIVDKMIAFKITIRKSIQKVIFPKADFLFSHLLFPLGSMQNFPDPTSLWGSISNLWGSVEGLMVGKYMRSHEIKSMLLSPKLSPNFGFFDQPLVIEKMPDYNYRYRMCKNDGFLYSVYTGTLTTADTTSNRYSSDWISKCISVLNPKSSTSTTDGEYMTGPATFMVTDDLVVMHLYPISWFSFLESQNVSVDDLEGRIVRMGSAGIRGLFHLQISSCQSFRQRHELKWTKEKKATYEDPECIIVMEVESFKQIGLQIDPD</sequence>
<dbReference type="OrthoDB" id="1713386at2759"/>
<dbReference type="EMBL" id="JACGCM010002399">
    <property type="protein sequence ID" value="KAF6140172.1"/>
    <property type="molecule type" value="Genomic_DNA"/>
</dbReference>
<dbReference type="PANTHER" id="PTHR33103">
    <property type="entry name" value="OS01G0153900 PROTEIN"/>
    <property type="match status" value="1"/>
</dbReference>
<accession>A0A7J7LC88</accession>
<evidence type="ECO:0000313" key="1">
    <source>
        <dbReference type="EMBL" id="KAF6140172.1"/>
    </source>
</evidence>
<dbReference type="Proteomes" id="UP000541444">
    <property type="component" value="Unassembled WGS sequence"/>
</dbReference>
<comment type="caution">
    <text evidence="1">The sequence shown here is derived from an EMBL/GenBank/DDBJ whole genome shotgun (WGS) entry which is preliminary data.</text>
</comment>
<keyword evidence="2" id="KW-1185">Reference proteome</keyword>
<dbReference type="PANTHER" id="PTHR33103:SF27">
    <property type="entry name" value="OS04G0594700 PROTEIN"/>
    <property type="match status" value="1"/>
</dbReference>
<dbReference type="AlphaFoldDB" id="A0A7J7LC88"/>
<dbReference type="InterPro" id="IPR007750">
    <property type="entry name" value="DUF674"/>
</dbReference>
<dbReference type="Pfam" id="PF05056">
    <property type="entry name" value="DUF674"/>
    <property type="match status" value="1"/>
</dbReference>
<reference evidence="1 2" key="1">
    <citation type="journal article" date="2020" name="IScience">
        <title>Genome Sequencing of the Endangered Kingdonia uniflora (Circaeasteraceae, Ranunculales) Reveals Potential Mechanisms of Evolutionary Specialization.</title>
        <authorList>
            <person name="Sun Y."/>
            <person name="Deng T."/>
            <person name="Zhang A."/>
            <person name="Moore M.J."/>
            <person name="Landis J.B."/>
            <person name="Lin N."/>
            <person name="Zhang H."/>
            <person name="Zhang X."/>
            <person name="Huang J."/>
            <person name="Zhang X."/>
            <person name="Sun H."/>
            <person name="Wang H."/>
        </authorList>
    </citation>
    <scope>NUCLEOTIDE SEQUENCE [LARGE SCALE GENOMIC DNA]</scope>
    <source>
        <strain evidence="1">TB1705</strain>
        <tissue evidence="1">Leaf</tissue>
    </source>
</reference>